<gene>
    <name evidence="1" type="ORF">T07_12996</name>
</gene>
<dbReference type="Proteomes" id="UP000054630">
    <property type="component" value="Unassembled WGS sequence"/>
</dbReference>
<reference evidence="1 2" key="1">
    <citation type="submission" date="2015-01" db="EMBL/GenBank/DDBJ databases">
        <title>Evolution of Trichinella species and genotypes.</title>
        <authorList>
            <person name="Korhonen P.K."/>
            <person name="Edoardo P."/>
            <person name="Giuseppe L.R."/>
            <person name="Gasser R.B."/>
        </authorList>
    </citation>
    <scope>NUCLEOTIDE SEQUENCE [LARGE SCALE GENOMIC DNA]</scope>
    <source>
        <strain evidence="1">ISS37</strain>
    </source>
</reference>
<comment type="caution">
    <text evidence="1">The sequence shown here is derived from an EMBL/GenBank/DDBJ whole genome shotgun (WGS) entry which is preliminary data.</text>
</comment>
<name>A0A0V0S499_9BILA</name>
<dbReference type="AlphaFoldDB" id="A0A0V0S499"/>
<evidence type="ECO:0000313" key="2">
    <source>
        <dbReference type="Proteomes" id="UP000054630"/>
    </source>
</evidence>
<keyword evidence="2" id="KW-1185">Reference proteome</keyword>
<dbReference type="OrthoDB" id="10653392at2759"/>
<protein>
    <submittedName>
        <fullName evidence="1">Uncharacterized protein</fullName>
    </submittedName>
</protein>
<dbReference type="EMBL" id="JYDL01000038">
    <property type="protein sequence ID" value="KRX21537.1"/>
    <property type="molecule type" value="Genomic_DNA"/>
</dbReference>
<proteinExistence type="predicted"/>
<accession>A0A0V0S499</accession>
<evidence type="ECO:0000313" key="1">
    <source>
        <dbReference type="EMBL" id="KRX21537.1"/>
    </source>
</evidence>
<organism evidence="1 2">
    <name type="scientific">Trichinella nelsoni</name>
    <dbReference type="NCBI Taxonomy" id="6336"/>
    <lineage>
        <taxon>Eukaryota</taxon>
        <taxon>Metazoa</taxon>
        <taxon>Ecdysozoa</taxon>
        <taxon>Nematoda</taxon>
        <taxon>Enoplea</taxon>
        <taxon>Dorylaimia</taxon>
        <taxon>Trichinellida</taxon>
        <taxon>Trichinellidae</taxon>
        <taxon>Trichinella</taxon>
    </lineage>
</organism>
<sequence length="165" mass="17960">MRHSTQARVEPIPAPHTSSLQRELDCCSSCFFGYFASAIFAFSTLLACPSQQCLGATLKHFPHSTAGCTLVELSYGGFVPIATGASFGWSARLTGVQADWTRYVGELEESQRVWTELALNELAVWSSLLLCSLTRSPPAFEITAGHQIVPRGRSVSHCCSSQLME</sequence>